<dbReference type="Proteomes" id="UP001152320">
    <property type="component" value="Chromosome 2"/>
</dbReference>
<protein>
    <submittedName>
        <fullName evidence="1">Uncharacterized protein</fullName>
    </submittedName>
</protein>
<sequence>MYDHTKQRAVALKKSPSRYAVWTRNLSEYMYPRSLRSRRSLAHIPHRNRTRGVRTRIPMTQIRALVRQKKTRAREREDS</sequence>
<evidence type="ECO:0000313" key="2">
    <source>
        <dbReference type="Proteomes" id="UP001152320"/>
    </source>
</evidence>
<keyword evidence="2" id="KW-1185">Reference proteome</keyword>
<dbReference type="AlphaFoldDB" id="A0A9Q1CLQ4"/>
<reference evidence="1" key="1">
    <citation type="submission" date="2021-10" db="EMBL/GenBank/DDBJ databases">
        <title>Tropical sea cucumber genome reveals ecological adaptation and Cuvierian tubules defense mechanism.</title>
        <authorList>
            <person name="Chen T."/>
        </authorList>
    </citation>
    <scope>NUCLEOTIDE SEQUENCE</scope>
    <source>
        <strain evidence="1">Nanhai2018</strain>
        <tissue evidence="1">Muscle</tissue>
    </source>
</reference>
<evidence type="ECO:0000313" key="1">
    <source>
        <dbReference type="EMBL" id="KAJ8047621.1"/>
    </source>
</evidence>
<name>A0A9Q1CLQ4_HOLLE</name>
<comment type="caution">
    <text evidence="1">The sequence shown here is derived from an EMBL/GenBank/DDBJ whole genome shotgun (WGS) entry which is preliminary data.</text>
</comment>
<accession>A0A9Q1CLQ4</accession>
<gene>
    <name evidence="1" type="ORF">HOLleu_06663</name>
</gene>
<dbReference type="EMBL" id="JAIZAY010000002">
    <property type="protein sequence ID" value="KAJ8047621.1"/>
    <property type="molecule type" value="Genomic_DNA"/>
</dbReference>
<proteinExistence type="predicted"/>
<organism evidence="1 2">
    <name type="scientific">Holothuria leucospilota</name>
    <name type="common">Black long sea cucumber</name>
    <name type="synonym">Mertensiothuria leucospilota</name>
    <dbReference type="NCBI Taxonomy" id="206669"/>
    <lineage>
        <taxon>Eukaryota</taxon>
        <taxon>Metazoa</taxon>
        <taxon>Echinodermata</taxon>
        <taxon>Eleutherozoa</taxon>
        <taxon>Echinozoa</taxon>
        <taxon>Holothuroidea</taxon>
        <taxon>Aspidochirotacea</taxon>
        <taxon>Aspidochirotida</taxon>
        <taxon>Holothuriidae</taxon>
        <taxon>Holothuria</taxon>
    </lineage>
</organism>